<reference evidence="1 2" key="1">
    <citation type="submission" date="2020-03" db="EMBL/GenBank/DDBJ databases">
        <title>Genomic Encyclopedia of Type Strains, Phase IV (KMG-IV): sequencing the most valuable type-strain genomes for metagenomic binning, comparative biology and taxonomic classification.</title>
        <authorList>
            <person name="Goeker M."/>
        </authorList>
    </citation>
    <scope>NUCLEOTIDE SEQUENCE [LARGE SCALE GENOMIC DNA]</scope>
    <source>
        <strain evidence="1 2">DSM 22753</strain>
    </source>
</reference>
<name>A0ABX0U3N8_9SPHN</name>
<organism evidence="1 2">
    <name type="scientific">Sphingomonas japonica</name>
    <dbReference type="NCBI Taxonomy" id="511662"/>
    <lineage>
        <taxon>Bacteria</taxon>
        <taxon>Pseudomonadati</taxon>
        <taxon>Pseudomonadota</taxon>
        <taxon>Alphaproteobacteria</taxon>
        <taxon>Sphingomonadales</taxon>
        <taxon>Sphingomonadaceae</taxon>
        <taxon>Sphingomonas</taxon>
    </lineage>
</organism>
<proteinExistence type="predicted"/>
<gene>
    <name evidence="1" type="ORF">FHT01_002741</name>
</gene>
<protein>
    <submittedName>
        <fullName evidence="1">Uncharacterized protein</fullName>
    </submittedName>
</protein>
<accession>A0ABX0U3N8</accession>
<comment type="caution">
    <text evidence="1">The sequence shown here is derived from an EMBL/GenBank/DDBJ whole genome shotgun (WGS) entry which is preliminary data.</text>
</comment>
<evidence type="ECO:0000313" key="2">
    <source>
        <dbReference type="Proteomes" id="UP000788153"/>
    </source>
</evidence>
<evidence type="ECO:0000313" key="1">
    <source>
        <dbReference type="EMBL" id="NIJ25199.1"/>
    </source>
</evidence>
<keyword evidence="2" id="KW-1185">Reference proteome</keyword>
<dbReference type="RefSeq" id="WP_279588146.1">
    <property type="nucleotide sequence ID" value="NZ_BAAAEV010000001.1"/>
</dbReference>
<sequence length="44" mass="4599">MQTIDTHEFTDLGDAVIETRGSAMAGVVDPLGGFRQTAGFAAED</sequence>
<dbReference type="EMBL" id="JAASQP010000001">
    <property type="protein sequence ID" value="NIJ25199.1"/>
    <property type="molecule type" value="Genomic_DNA"/>
</dbReference>
<dbReference type="Proteomes" id="UP000788153">
    <property type="component" value="Unassembled WGS sequence"/>
</dbReference>